<dbReference type="PROSITE" id="PS50006">
    <property type="entry name" value="FHA_DOMAIN"/>
    <property type="match status" value="1"/>
</dbReference>
<evidence type="ECO:0000313" key="3">
    <source>
        <dbReference type="EMBL" id="SPH18695.1"/>
    </source>
</evidence>
<dbReference type="InterPro" id="IPR046883">
    <property type="entry name" value="T6SS_FHA_C"/>
</dbReference>
<dbReference type="Pfam" id="PF00498">
    <property type="entry name" value="FHA"/>
    <property type="match status" value="1"/>
</dbReference>
<dbReference type="EMBL" id="OMOQ01000001">
    <property type="protein sequence ID" value="SPH18695.1"/>
    <property type="molecule type" value="Genomic_DNA"/>
</dbReference>
<dbReference type="RefSeq" id="WP_108853006.1">
    <property type="nucleotide sequence ID" value="NZ_OMOQ01000001.1"/>
</dbReference>
<dbReference type="Pfam" id="PF20232">
    <property type="entry name" value="T6SS_FHA_C"/>
    <property type="match status" value="1"/>
</dbReference>
<evidence type="ECO:0000313" key="4">
    <source>
        <dbReference type="Proteomes" id="UP000244924"/>
    </source>
</evidence>
<dbReference type="InterPro" id="IPR017735">
    <property type="entry name" value="T6SS_FHA"/>
</dbReference>
<feature type="compositionally biased region" description="Basic and acidic residues" evidence="1">
    <location>
        <begin position="187"/>
        <end position="200"/>
    </location>
</feature>
<dbReference type="Gene3D" id="2.60.200.20">
    <property type="match status" value="1"/>
</dbReference>
<evidence type="ECO:0000256" key="1">
    <source>
        <dbReference type="SAM" id="MobiDB-lite"/>
    </source>
</evidence>
<dbReference type="CDD" id="cd00060">
    <property type="entry name" value="FHA"/>
    <property type="match status" value="1"/>
</dbReference>
<dbReference type="Proteomes" id="UP000244924">
    <property type="component" value="Unassembled WGS sequence"/>
</dbReference>
<dbReference type="InterPro" id="IPR000253">
    <property type="entry name" value="FHA_dom"/>
</dbReference>
<protein>
    <recommendedName>
        <fullName evidence="2">FHA domain-containing protein</fullName>
    </recommendedName>
</protein>
<feature type="compositionally biased region" description="Basic and acidic residues" evidence="1">
    <location>
        <begin position="129"/>
        <end position="171"/>
    </location>
</feature>
<accession>A0A2R8B7T0</accession>
<dbReference type="OrthoDB" id="273564at2"/>
<name>A0A2R8B7T0_9RHOB</name>
<dbReference type="AlphaFoldDB" id="A0A2R8B7T0"/>
<evidence type="ECO:0000259" key="2">
    <source>
        <dbReference type="PROSITE" id="PS50006"/>
    </source>
</evidence>
<dbReference type="SUPFAM" id="SSF49879">
    <property type="entry name" value="SMAD/FHA domain"/>
    <property type="match status" value="1"/>
</dbReference>
<sequence>MTLRLVIEHSLHPQPHTEMRHESGDLTIGRGADCDWQIEDPDMFVSRRHCVVSARDGRYEVTDASRGGLFIDGADTPLGAGNTVALQSDMRLRLGDVVIRAEIAAEEGAKNSAPSRPAASDPSLGGDDFFSRPVERAPERKRPESLPDPFEKAQARPARIEKDERTPPRPIDEDDPFMLDPLPRQTDTPDRQESGARDDFGFSDIFAEPEDTPPPAEDRSARTVPPPAEATATPRKNGPQTAAPGPDRRPPVAPDARAAFLRGLGLEPADHVQGDDLEALGRRFRLLVDGLMHLLRTRAKEKGSARVAQTIIGSADVNPLKFLATTEDALGSLVTPRGKGYLDPDEAITAAFRDLSDHQMRTWIALQEALRRMIDRFDPAEFERLVEDEGLMKSLLSGGRGARLWELYRDRYRDIAKSAEDRFLGEVGADFRDAYEGNRRTTDD</sequence>
<organism evidence="3 4">
    <name type="scientific">Albidovulum aquaemixtae</name>
    <dbReference type="NCBI Taxonomy" id="1542388"/>
    <lineage>
        <taxon>Bacteria</taxon>
        <taxon>Pseudomonadati</taxon>
        <taxon>Pseudomonadota</taxon>
        <taxon>Alphaproteobacteria</taxon>
        <taxon>Rhodobacterales</taxon>
        <taxon>Paracoccaceae</taxon>
        <taxon>Albidovulum</taxon>
    </lineage>
</organism>
<gene>
    <name evidence="3" type="ORF">DEA8626_02237</name>
</gene>
<feature type="domain" description="FHA" evidence="2">
    <location>
        <begin position="26"/>
        <end position="76"/>
    </location>
</feature>
<dbReference type="NCBIfam" id="TIGR03354">
    <property type="entry name" value="VI_FHA"/>
    <property type="match status" value="1"/>
</dbReference>
<reference evidence="3 4" key="1">
    <citation type="submission" date="2018-03" db="EMBL/GenBank/DDBJ databases">
        <authorList>
            <person name="Keele B.F."/>
        </authorList>
    </citation>
    <scope>NUCLEOTIDE SEQUENCE [LARGE SCALE GENOMIC DNA]</scope>
    <source>
        <strain evidence="3 4">CECT 8626</strain>
    </source>
</reference>
<feature type="region of interest" description="Disordered" evidence="1">
    <location>
        <begin position="107"/>
        <end position="254"/>
    </location>
</feature>
<proteinExistence type="predicted"/>
<feature type="compositionally biased region" description="Low complexity" evidence="1">
    <location>
        <begin position="112"/>
        <end position="123"/>
    </location>
</feature>
<dbReference type="InterPro" id="IPR008984">
    <property type="entry name" value="SMAD_FHA_dom_sf"/>
</dbReference>
<dbReference type="SMART" id="SM00240">
    <property type="entry name" value="FHA"/>
    <property type="match status" value="1"/>
</dbReference>
<keyword evidence="4" id="KW-1185">Reference proteome</keyword>